<keyword evidence="1" id="KW-0472">Membrane</keyword>
<feature type="transmembrane region" description="Helical" evidence="1">
    <location>
        <begin position="279"/>
        <end position="302"/>
    </location>
</feature>
<dbReference type="Proteomes" id="UP000324222">
    <property type="component" value="Unassembled WGS sequence"/>
</dbReference>
<evidence type="ECO:0000313" key="4">
    <source>
        <dbReference type="Proteomes" id="UP000324222"/>
    </source>
</evidence>
<name>A0A5B7IYE3_PORTR</name>
<organism evidence="3 4">
    <name type="scientific">Portunus trituberculatus</name>
    <name type="common">Swimming crab</name>
    <name type="synonym">Neptunus trituberculatus</name>
    <dbReference type="NCBI Taxonomy" id="210409"/>
    <lineage>
        <taxon>Eukaryota</taxon>
        <taxon>Metazoa</taxon>
        <taxon>Ecdysozoa</taxon>
        <taxon>Arthropoda</taxon>
        <taxon>Crustacea</taxon>
        <taxon>Multicrustacea</taxon>
        <taxon>Malacostraca</taxon>
        <taxon>Eumalacostraca</taxon>
        <taxon>Eucarida</taxon>
        <taxon>Decapoda</taxon>
        <taxon>Pleocyemata</taxon>
        <taxon>Brachyura</taxon>
        <taxon>Eubrachyura</taxon>
        <taxon>Portunoidea</taxon>
        <taxon>Portunidae</taxon>
        <taxon>Portuninae</taxon>
        <taxon>Portunus</taxon>
    </lineage>
</organism>
<gene>
    <name evidence="3" type="ORF">E2C01_080430</name>
</gene>
<comment type="caution">
    <text evidence="3">The sequence shown here is derived from an EMBL/GenBank/DDBJ whole genome shotgun (WGS) entry which is preliminary data.</text>
</comment>
<sequence length="316" mass="35423">MNIFWLLFLGFSTYGAGWASEGEPYPVLVTDGGRDIHYFTTSGWVGLREGVAVARGMPLALTCDFRDKVRRVAGPDGVMRSEVVTNTTSVNITFPLSAGQEVHYISPSVNKFKGAWETYRPEATVFFPSVVAYTEVQCNAAYVEDGKEHVSIIKISVTPHDGVTIWKHAEYMKGVSEVECKAYDLLGSRLKRFSRELYQVVSLMLADDNVLTTVPRTAIRLPFTGVALSRIAMLKRTEERLNVSSTAVNRNITCVVYHVHRPEWGVYVTSYVKKKRLPWWILTLILSSVAFVMIFCLVALASKRRVSSTLSMYGQL</sequence>
<feature type="signal peptide" evidence="2">
    <location>
        <begin position="1"/>
        <end position="19"/>
    </location>
</feature>
<dbReference type="EMBL" id="VSRR010069080">
    <property type="protein sequence ID" value="MPC85648.1"/>
    <property type="molecule type" value="Genomic_DNA"/>
</dbReference>
<feature type="chain" id="PRO_5022993305" evidence="2">
    <location>
        <begin position="20"/>
        <end position="316"/>
    </location>
</feature>
<evidence type="ECO:0000313" key="3">
    <source>
        <dbReference type="EMBL" id="MPC85648.1"/>
    </source>
</evidence>
<keyword evidence="4" id="KW-1185">Reference proteome</keyword>
<keyword evidence="1" id="KW-1133">Transmembrane helix</keyword>
<reference evidence="3 4" key="1">
    <citation type="submission" date="2019-05" db="EMBL/GenBank/DDBJ databases">
        <title>Another draft genome of Portunus trituberculatus and its Hox gene families provides insights of decapod evolution.</title>
        <authorList>
            <person name="Jeong J.-H."/>
            <person name="Song I."/>
            <person name="Kim S."/>
            <person name="Choi T."/>
            <person name="Kim D."/>
            <person name="Ryu S."/>
            <person name="Kim W."/>
        </authorList>
    </citation>
    <scope>NUCLEOTIDE SEQUENCE [LARGE SCALE GENOMIC DNA]</scope>
    <source>
        <tissue evidence="3">Muscle</tissue>
    </source>
</reference>
<evidence type="ECO:0000256" key="1">
    <source>
        <dbReference type="SAM" id="Phobius"/>
    </source>
</evidence>
<dbReference type="AlphaFoldDB" id="A0A5B7IYE3"/>
<accession>A0A5B7IYE3</accession>
<keyword evidence="1" id="KW-0812">Transmembrane</keyword>
<evidence type="ECO:0000256" key="2">
    <source>
        <dbReference type="SAM" id="SignalP"/>
    </source>
</evidence>
<proteinExistence type="predicted"/>
<keyword evidence="2" id="KW-0732">Signal</keyword>
<protein>
    <submittedName>
        <fullName evidence="3">Uncharacterized protein</fullName>
    </submittedName>
</protein>